<evidence type="ECO:0000259" key="1">
    <source>
        <dbReference type="Pfam" id="PF01593"/>
    </source>
</evidence>
<dbReference type="RefSeq" id="WP_138087960.1">
    <property type="nucleotide sequence ID" value="NZ_VAUV01000016.1"/>
</dbReference>
<sequence>MTTVSNKHVVILGGGPCGLYAARVLSRVGVKVTLLEKDLQPGGLATSHKRGENWYDLGCHMLHEFDKEIFEDIMDLMGDESIPVQLDAKIRWAKNFYRYPLQFQDMIKGIPLPLLVFYTAGLFYAQFRKTLVPWTPKNAEQALIQLYGSPLYRFFFRDFTHRYWGIHPRELSATFITTKMPRLSAVDVLKKALGKVGVKDKEVRAVDSALHEETLHYSKRGAEAMPRALVRGIEEDGGVVVLGAEVSKLMMIDGRVSAVQYVKDGETIEIACDECISTIPVPWLVKRAEPAPPQEVMTAAEKLRFKPIAIYGLLVNKPQCFDALYIYYRDRMFHRVGEPKNAGLKVTPANHTVLIVETTCEIGDDKWKGTDEVKAKIFADLEKESICSKDDIVEVHLLHGETGYPIFALGFEPHLEEVMQWVRRVPNLQSTGRQGGFKYPNMHAAMRMGATAAQTILQKWEKPKS</sequence>
<name>A0A5R8K9S0_9BACT</name>
<protein>
    <submittedName>
        <fullName evidence="2">FAD-dependent oxidoreductase</fullName>
    </submittedName>
</protein>
<organism evidence="2 3">
    <name type="scientific">Phragmitibacter flavus</name>
    <dbReference type="NCBI Taxonomy" id="2576071"/>
    <lineage>
        <taxon>Bacteria</taxon>
        <taxon>Pseudomonadati</taxon>
        <taxon>Verrucomicrobiota</taxon>
        <taxon>Verrucomicrobiia</taxon>
        <taxon>Verrucomicrobiales</taxon>
        <taxon>Verrucomicrobiaceae</taxon>
        <taxon>Phragmitibacter</taxon>
    </lineage>
</organism>
<dbReference type="PRINTS" id="PR00419">
    <property type="entry name" value="ADXRDTASE"/>
</dbReference>
<dbReference type="InterPro" id="IPR002937">
    <property type="entry name" value="Amino_oxidase"/>
</dbReference>
<keyword evidence="3" id="KW-1185">Reference proteome</keyword>
<dbReference type="SUPFAM" id="SSF51905">
    <property type="entry name" value="FAD/NAD(P)-binding domain"/>
    <property type="match status" value="1"/>
</dbReference>
<dbReference type="AlphaFoldDB" id="A0A5R8K9S0"/>
<dbReference type="Gene3D" id="3.50.50.60">
    <property type="entry name" value="FAD/NAD(P)-binding domain"/>
    <property type="match status" value="1"/>
</dbReference>
<dbReference type="PANTHER" id="PTHR21197">
    <property type="entry name" value="UDP-GALACTOPYRANOSE MUTASE"/>
    <property type="match status" value="1"/>
</dbReference>
<proteinExistence type="predicted"/>
<dbReference type="OrthoDB" id="9814556at2"/>
<comment type="caution">
    <text evidence="2">The sequence shown here is derived from an EMBL/GenBank/DDBJ whole genome shotgun (WGS) entry which is preliminary data.</text>
</comment>
<dbReference type="Proteomes" id="UP000306196">
    <property type="component" value="Unassembled WGS sequence"/>
</dbReference>
<dbReference type="PANTHER" id="PTHR21197:SF0">
    <property type="entry name" value="UDP-GALACTOPYRANOSE MUTASE"/>
    <property type="match status" value="1"/>
</dbReference>
<dbReference type="GO" id="GO:0016491">
    <property type="term" value="F:oxidoreductase activity"/>
    <property type="evidence" value="ECO:0007669"/>
    <property type="project" value="InterPro"/>
</dbReference>
<evidence type="ECO:0000313" key="2">
    <source>
        <dbReference type="EMBL" id="TLD69036.1"/>
    </source>
</evidence>
<dbReference type="EMBL" id="VAUV01000016">
    <property type="protein sequence ID" value="TLD69036.1"/>
    <property type="molecule type" value="Genomic_DNA"/>
</dbReference>
<dbReference type="GO" id="GO:0005829">
    <property type="term" value="C:cytosol"/>
    <property type="evidence" value="ECO:0007669"/>
    <property type="project" value="TreeGrafter"/>
</dbReference>
<dbReference type="InterPro" id="IPR036188">
    <property type="entry name" value="FAD/NAD-bd_sf"/>
</dbReference>
<dbReference type="Pfam" id="PF01593">
    <property type="entry name" value="Amino_oxidase"/>
    <property type="match status" value="1"/>
</dbReference>
<gene>
    <name evidence="2" type="ORF">FEM03_19395</name>
</gene>
<dbReference type="GO" id="GO:0008767">
    <property type="term" value="F:UDP-galactopyranose mutase activity"/>
    <property type="evidence" value="ECO:0007669"/>
    <property type="project" value="TreeGrafter"/>
</dbReference>
<accession>A0A5R8K9S0</accession>
<evidence type="ECO:0000313" key="3">
    <source>
        <dbReference type="Proteomes" id="UP000306196"/>
    </source>
</evidence>
<reference evidence="2 3" key="1">
    <citation type="submission" date="2019-05" db="EMBL/GenBank/DDBJ databases">
        <title>Verrucobacter flavum gen. nov., sp. nov. a new member of the family Verrucomicrobiaceae.</title>
        <authorList>
            <person name="Szuroczki S."/>
            <person name="Abbaszade G."/>
            <person name="Szabo A."/>
            <person name="Felfoldi T."/>
            <person name="Schumann P."/>
            <person name="Boka K."/>
            <person name="Keki Z."/>
            <person name="Toumi M."/>
            <person name="Toth E."/>
        </authorList>
    </citation>
    <scope>NUCLEOTIDE SEQUENCE [LARGE SCALE GENOMIC DNA]</scope>
    <source>
        <strain evidence="2 3">MG-N-17</strain>
    </source>
</reference>
<feature type="domain" description="Amine oxidase" evidence="1">
    <location>
        <begin position="17"/>
        <end position="314"/>
    </location>
</feature>
<dbReference type="GO" id="GO:0050660">
    <property type="term" value="F:flavin adenine dinucleotide binding"/>
    <property type="evidence" value="ECO:0007669"/>
    <property type="project" value="TreeGrafter"/>
</dbReference>